<dbReference type="GO" id="GO:0005506">
    <property type="term" value="F:iron ion binding"/>
    <property type="evidence" value="ECO:0007669"/>
    <property type="project" value="InterPro"/>
</dbReference>
<dbReference type="EMBL" id="FNAK01000008">
    <property type="protein sequence ID" value="SDE63532.1"/>
    <property type="molecule type" value="Genomic_DNA"/>
</dbReference>
<evidence type="ECO:0000313" key="2">
    <source>
        <dbReference type="Proteomes" id="UP000183685"/>
    </source>
</evidence>
<evidence type="ECO:0000313" key="1">
    <source>
        <dbReference type="EMBL" id="SDE63532.1"/>
    </source>
</evidence>
<dbReference type="GO" id="GO:0022900">
    <property type="term" value="P:electron transport chain"/>
    <property type="evidence" value="ECO:0007669"/>
    <property type="project" value="InterPro"/>
</dbReference>
<dbReference type="Proteomes" id="UP000183685">
    <property type="component" value="Unassembled WGS sequence"/>
</dbReference>
<gene>
    <name evidence="1" type="ORF">SAMN04488071_3466</name>
</gene>
<dbReference type="OrthoDB" id="7855645at2"/>
<dbReference type="RefSeq" id="WP_068309261.1">
    <property type="nucleotide sequence ID" value="NZ_FNAK01000008.1"/>
</dbReference>
<organism evidence="1 2">
    <name type="scientific">Kordiimonas lacus</name>
    <dbReference type="NCBI Taxonomy" id="637679"/>
    <lineage>
        <taxon>Bacteria</taxon>
        <taxon>Pseudomonadati</taxon>
        <taxon>Pseudomonadota</taxon>
        <taxon>Alphaproteobacteria</taxon>
        <taxon>Kordiimonadales</taxon>
        <taxon>Kordiimonadaceae</taxon>
        <taxon>Kordiimonas</taxon>
    </lineage>
</organism>
<dbReference type="InterPro" id="IPR010980">
    <property type="entry name" value="Cyt_c/b562"/>
</dbReference>
<name>A0A1G7EIQ0_9PROT</name>
<proteinExistence type="predicted"/>
<dbReference type="GO" id="GO:0020037">
    <property type="term" value="F:heme binding"/>
    <property type="evidence" value="ECO:0007669"/>
    <property type="project" value="InterPro"/>
</dbReference>
<sequence length="156" mass="16828">MKAGVIILIVLAALIGVGIYTVTNQQEPAASERLPDNLRSLLQEEMRLLNAGVQSIDAALKAGDEATVASVARQMHDSFILRQKLTPDDIRRLKFVLGADFVLTDKAFHGTALELSQAAQAGEAERQTQIFQSLKAACVSCHERYAPASVAELVTP</sequence>
<dbReference type="SUPFAM" id="SSF47175">
    <property type="entry name" value="Cytochromes"/>
    <property type="match status" value="1"/>
</dbReference>
<dbReference type="STRING" id="637679.GCA_001550055_00911"/>
<accession>A0A1G7EIQ0</accession>
<dbReference type="AlphaFoldDB" id="A0A1G7EIQ0"/>
<dbReference type="InterPro" id="IPR002321">
    <property type="entry name" value="Cyt_c_II"/>
</dbReference>
<reference evidence="1 2" key="1">
    <citation type="submission" date="2016-10" db="EMBL/GenBank/DDBJ databases">
        <authorList>
            <person name="de Groot N.N."/>
        </authorList>
    </citation>
    <scope>NUCLEOTIDE SEQUENCE [LARGE SCALE GENOMIC DNA]</scope>
    <source>
        <strain evidence="1 2">CGMCC 1.9109</strain>
    </source>
</reference>
<dbReference type="GO" id="GO:0009055">
    <property type="term" value="F:electron transfer activity"/>
    <property type="evidence" value="ECO:0007669"/>
    <property type="project" value="InterPro"/>
</dbReference>
<keyword evidence="2" id="KW-1185">Reference proteome</keyword>
<protein>
    <submittedName>
        <fullName evidence="1">Cytochrome C</fullName>
    </submittedName>
</protein>
<dbReference type="Gene3D" id="1.20.120.10">
    <property type="entry name" value="Cytochrome c/b562"/>
    <property type="match status" value="1"/>
</dbReference>
<dbReference type="PROSITE" id="PS51009">
    <property type="entry name" value="CYTCII"/>
    <property type="match status" value="1"/>
</dbReference>